<comment type="caution">
    <text evidence="1">The sequence shown here is derived from an EMBL/GenBank/DDBJ whole genome shotgun (WGS) entry which is preliminary data.</text>
</comment>
<gene>
    <name evidence="1" type="ORF">IWQ57_004301</name>
</gene>
<keyword evidence="2" id="KW-1185">Reference proteome</keyword>
<evidence type="ECO:0000313" key="2">
    <source>
        <dbReference type="Proteomes" id="UP001140234"/>
    </source>
</evidence>
<evidence type="ECO:0000313" key="1">
    <source>
        <dbReference type="EMBL" id="KAJ2766585.1"/>
    </source>
</evidence>
<feature type="non-terminal residue" evidence="1">
    <location>
        <position position="605"/>
    </location>
</feature>
<accession>A0ACC1JT90</accession>
<name>A0ACC1JT90_9FUNG</name>
<reference evidence="1" key="1">
    <citation type="submission" date="2022-07" db="EMBL/GenBank/DDBJ databases">
        <title>Phylogenomic reconstructions and comparative analyses of Kickxellomycotina fungi.</title>
        <authorList>
            <person name="Reynolds N.K."/>
            <person name="Stajich J.E."/>
            <person name="Barry K."/>
            <person name="Grigoriev I.V."/>
            <person name="Crous P."/>
            <person name="Smith M.E."/>
        </authorList>
    </citation>
    <scope>NUCLEOTIDE SEQUENCE</scope>
    <source>
        <strain evidence="1">CBS 109366</strain>
    </source>
</reference>
<protein>
    <submittedName>
        <fullName evidence="1">Uncharacterized protein</fullName>
    </submittedName>
</protein>
<dbReference type="EMBL" id="JANBUJ010001656">
    <property type="protein sequence ID" value="KAJ2766585.1"/>
    <property type="molecule type" value="Genomic_DNA"/>
</dbReference>
<organism evidence="1 2">
    <name type="scientific">Coemansia nantahalensis</name>
    <dbReference type="NCBI Taxonomy" id="2789366"/>
    <lineage>
        <taxon>Eukaryota</taxon>
        <taxon>Fungi</taxon>
        <taxon>Fungi incertae sedis</taxon>
        <taxon>Zoopagomycota</taxon>
        <taxon>Kickxellomycotina</taxon>
        <taxon>Kickxellomycetes</taxon>
        <taxon>Kickxellales</taxon>
        <taxon>Kickxellaceae</taxon>
        <taxon>Coemansia</taxon>
    </lineage>
</organism>
<dbReference type="Proteomes" id="UP001140234">
    <property type="component" value="Unassembled WGS sequence"/>
</dbReference>
<proteinExistence type="predicted"/>
<sequence>MMATEEPAERRVLGRQRAASKAVVRYVGSPPKPAAEEAVLGQFVHSQYQSKRDIALLLVLRNWRAMAQASQLRREELVAMWRQAFAFRQRSLVRQAISRLREVAARRMQRTDYQYEQVQHKLAAMHHRQLLLGRVVDRLGQAGSLQRRLHFLQMEHAHKAMYRCWDKWRRLLGQRRVLALEEAAATVGRRSEQRLVAGALDRWRARTDEPVAIARVVEERHGDRVLRHTLHVWHMLALAVRFAQSQRAGPVQATLVRWRDAAGGLRQQRAREAERARLADEDEMVYRADEHYRKMLMWSALNQLYLARDYYAASKMAADNFCVTVRKYRALAEWRQHSRARRSDVLQSRALRDWEREHNRKQRHVLLLAWHKIAIDGRRHERRADLLTARRTSAVVRDCLGRWVDEYRARTTTALPAATLAHVDAQTMTSFQAGPPERPDSADRPGSVERRELIQRARRAEDEATRARALLIGSRRESVLARATHDELLEELAGQWQQRARRRQLRAVLGQMGAAAGRARRERAQLERKLAGAEARLHDSQLRKALRVWRSRAQLTVRQTAHADALCYDCSSLPNRDLLARALRRWRARLKELRHLRMAADKTRA</sequence>